<dbReference type="AlphaFoldDB" id="A0A369WA52"/>
<organism evidence="9 10">
    <name type="scientific">Motiliproteus coralliicola</name>
    <dbReference type="NCBI Taxonomy" id="2283196"/>
    <lineage>
        <taxon>Bacteria</taxon>
        <taxon>Pseudomonadati</taxon>
        <taxon>Pseudomonadota</taxon>
        <taxon>Gammaproteobacteria</taxon>
        <taxon>Oceanospirillales</taxon>
        <taxon>Oceanospirillaceae</taxon>
        <taxon>Motiliproteus</taxon>
    </lineage>
</organism>
<comment type="caution">
    <text evidence="9">The sequence shown here is derived from an EMBL/GenBank/DDBJ whole genome shotgun (WGS) entry which is preliminary data.</text>
</comment>
<dbReference type="OrthoDB" id="9801127at2"/>
<dbReference type="GO" id="GO:0005829">
    <property type="term" value="C:cytosol"/>
    <property type="evidence" value="ECO:0007669"/>
    <property type="project" value="TreeGrafter"/>
</dbReference>
<dbReference type="InterPro" id="IPR002481">
    <property type="entry name" value="FUR"/>
</dbReference>
<evidence type="ECO:0000256" key="4">
    <source>
        <dbReference type="ARBA" id="ARBA00023015"/>
    </source>
</evidence>
<keyword evidence="8" id="KW-0408">Iron</keyword>
<keyword evidence="4" id="KW-0805">Transcription regulation</keyword>
<feature type="binding site" evidence="7">
    <location>
        <position position="162"/>
    </location>
    <ligand>
        <name>Zn(2+)</name>
        <dbReference type="ChEBI" id="CHEBI:29105"/>
    </ligand>
</feature>
<accession>A0A369WA52</accession>
<evidence type="ECO:0000313" key="9">
    <source>
        <dbReference type="EMBL" id="RDE18890.1"/>
    </source>
</evidence>
<dbReference type="PANTHER" id="PTHR33202">
    <property type="entry name" value="ZINC UPTAKE REGULATION PROTEIN"/>
    <property type="match status" value="1"/>
</dbReference>
<keyword evidence="7" id="KW-0479">Metal-binding</keyword>
<evidence type="ECO:0000256" key="6">
    <source>
        <dbReference type="ARBA" id="ARBA00023163"/>
    </source>
</evidence>
<proteinExistence type="inferred from homology"/>
<evidence type="ECO:0000256" key="7">
    <source>
        <dbReference type="PIRSR" id="PIRSR602481-1"/>
    </source>
</evidence>
<keyword evidence="10" id="KW-1185">Reference proteome</keyword>
<evidence type="ECO:0000256" key="8">
    <source>
        <dbReference type="PIRSR" id="PIRSR602481-2"/>
    </source>
</evidence>
<dbReference type="InterPro" id="IPR036390">
    <property type="entry name" value="WH_DNA-bd_sf"/>
</dbReference>
<gene>
    <name evidence="9" type="ORF">DV711_14835</name>
</gene>
<comment type="cofactor">
    <cofactor evidence="8">
        <name>Mn(2+)</name>
        <dbReference type="ChEBI" id="CHEBI:29035"/>
    </cofactor>
    <cofactor evidence="8">
        <name>Fe(2+)</name>
        <dbReference type="ChEBI" id="CHEBI:29033"/>
    </cofactor>
    <text evidence="8">Binds 1 Mn(2+) or Fe(2+) ion per subunit.</text>
</comment>
<feature type="binding site" evidence="7">
    <location>
        <position position="119"/>
    </location>
    <ligand>
        <name>Zn(2+)</name>
        <dbReference type="ChEBI" id="CHEBI:29105"/>
    </ligand>
</feature>
<feature type="binding site" evidence="7">
    <location>
        <position position="122"/>
    </location>
    <ligand>
        <name>Zn(2+)</name>
        <dbReference type="ChEBI" id="CHEBI:29105"/>
    </ligand>
</feature>
<name>A0A369WA52_9GAMM</name>
<evidence type="ECO:0000313" key="10">
    <source>
        <dbReference type="Proteomes" id="UP000253769"/>
    </source>
</evidence>
<dbReference type="EMBL" id="QQOH01000004">
    <property type="protein sequence ID" value="RDE18890.1"/>
    <property type="molecule type" value="Genomic_DNA"/>
</dbReference>
<protein>
    <submittedName>
        <fullName evidence="9">Transcriptional repressor</fullName>
    </submittedName>
</protein>
<dbReference type="GO" id="GO:0045892">
    <property type="term" value="P:negative regulation of DNA-templated transcription"/>
    <property type="evidence" value="ECO:0007669"/>
    <property type="project" value="TreeGrafter"/>
</dbReference>
<evidence type="ECO:0000256" key="1">
    <source>
        <dbReference type="ARBA" id="ARBA00007957"/>
    </source>
</evidence>
<feature type="binding site" evidence="8">
    <location>
        <position position="135"/>
    </location>
    <ligand>
        <name>Fe cation</name>
        <dbReference type="ChEBI" id="CHEBI:24875"/>
    </ligand>
</feature>
<dbReference type="PANTHER" id="PTHR33202:SF6">
    <property type="entry name" value="ZINC UPTAKE REGULATION PROTEIN"/>
    <property type="match status" value="1"/>
</dbReference>
<evidence type="ECO:0000256" key="2">
    <source>
        <dbReference type="ARBA" id="ARBA00022491"/>
    </source>
</evidence>
<dbReference type="Proteomes" id="UP000253769">
    <property type="component" value="Unassembled WGS sequence"/>
</dbReference>
<sequence>MAISADPANASAFEKNHDHGRCIHNAMERALRLCKQNGARLTPVRQRVLELIWQSHRPLGAYQLLEQLSKEGFNSAPPTVYRALEFLLEQGLAHRITSLNAFIGCSHPGCRHQGYFLICRSCGSAEELPSESLAESLRQQVSQRGFLVESETVELSGLCPDCREQESH</sequence>
<evidence type="ECO:0000256" key="3">
    <source>
        <dbReference type="ARBA" id="ARBA00022833"/>
    </source>
</evidence>
<dbReference type="GO" id="GO:0008270">
    <property type="term" value="F:zinc ion binding"/>
    <property type="evidence" value="ECO:0007669"/>
    <property type="project" value="TreeGrafter"/>
</dbReference>
<dbReference type="GO" id="GO:0003700">
    <property type="term" value="F:DNA-binding transcription factor activity"/>
    <property type="evidence" value="ECO:0007669"/>
    <property type="project" value="InterPro"/>
</dbReference>
<keyword evidence="3 7" id="KW-0862">Zinc</keyword>
<dbReference type="InterPro" id="IPR036388">
    <property type="entry name" value="WH-like_DNA-bd_sf"/>
</dbReference>
<reference evidence="9 10" key="1">
    <citation type="submission" date="2018-07" db="EMBL/GenBank/DDBJ databases">
        <title>Motiliproteus coralliicola sp. nov., a bacterium isolated from Coral.</title>
        <authorList>
            <person name="Wang G."/>
        </authorList>
    </citation>
    <scope>NUCLEOTIDE SEQUENCE [LARGE SCALE GENOMIC DNA]</scope>
    <source>
        <strain evidence="9 10">C34</strain>
    </source>
</reference>
<dbReference type="RefSeq" id="WP_114696504.1">
    <property type="nucleotide sequence ID" value="NZ_QQOH01000004.1"/>
</dbReference>
<dbReference type="Gene3D" id="1.10.10.10">
    <property type="entry name" value="Winged helix-like DNA-binding domain superfamily/Winged helix DNA-binding domain"/>
    <property type="match status" value="1"/>
</dbReference>
<evidence type="ECO:0000256" key="5">
    <source>
        <dbReference type="ARBA" id="ARBA00023125"/>
    </source>
</evidence>
<dbReference type="GO" id="GO:1900376">
    <property type="term" value="P:regulation of secondary metabolite biosynthetic process"/>
    <property type="evidence" value="ECO:0007669"/>
    <property type="project" value="TreeGrafter"/>
</dbReference>
<dbReference type="InterPro" id="IPR043135">
    <property type="entry name" value="Fur_C"/>
</dbReference>
<keyword evidence="5" id="KW-0238">DNA-binding</keyword>
<dbReference type="CDD" id="cd07153">
    <property type="entry name" value="Fur_like"/>
    <property type="match status" value="1"/>
</dbReference>
<comment type="similarity">
    <text evidence="1">Belongs to the Fur family.</text>
</comment>
<feature type="binding site" evidence="7">
    <location>
        <position position="159"/>
    </location>
    <ligand>
        <name>Zn(2+)</name>
        <dbReference type="ChEBI" id="CHEBI:29105"/>
    </ligand>
</feature>
<comment type="cofactor">
    <cofactor evidence="7">
        <name>Zn(2+)</name>
        <dbReference type="ChEBI" id="CHEBI:29105"/>
    </cofactor>
    <text evidence="7">Binds 1 zinc ion per subunit.</text>
</comment>
<keyword evidence="6" id="KW-0804">Transcription</keyword>
<keyword evidence="2" id="KW-0678">Repressor</keyword>
<dbReference type="SUPFAM" id="SSF46785">
    <property type="entry name" value="Winged helix' DNA-binding domain"/>
    <property type="match status" value="1"/>
</dbReference>
<dbReference type="GO" id="GO:0000976">
    <property type="term" value="F:transcription cis-regulatory region binding"/>
    <property type="evidence" value="ECO:0007669"/>
    <property type="project" value="TreeGrafter"/>
</dbReference>
<dbReference type="Pfam" id="PF01475">
    <property type="entry name" value="FUR"/>
    <property type="match status" value="1"/>
</dbReference>
<dbReference type="Gene3D" id="3.30.1490.190">
    <property type="match status" value="1"/>
</dbReference>